<dbReference type="SUPFAM" id="SSF88713">
    <property type="entry name" value="Glycoside hydrolase/deacetylase"/>
    <property type="match status" value="1"/>
</dbReference>
<keyword evidence="1" id="KW-1133">Transmembrane helix</keyword>
<accession>A0A6N1NHI2</accession>
<dbReference type="EMBL" id="MF405918">
    <property type="protein sequence ID" value="QKU34579.1"/>
    <property type="molecule type" value="Genomic_DNA"/>
</dbReference>
<dbReference type="InterPro" id="IPR050248">
    <property type="entry name" value="Polysacc_deacetylase_ArnD"/>
</dbReference>
<organism evidence="3">
    <name type="scientific">Tupanvirus deep ocean</name>
    <dbReference type="NCBI Taxonomy" id="2126984"/>
    <lineage>
        <taxon>Viruses</taxon>
        <taxon>Varidnaviria</taxon>
        <taxon>Bamfordvirae</taxon>
        <taxon>Nucleocytoviricota</taxon>
        <taxon>Megaviricetes</taxon>
        <taxon>Imitervirales</taxon>
        <taxon>Mimiviridae</taxon>
        <taxon>Megamimivirinae</taxon>
        <taxon>Tupanvirus</taxon>
        <taxon>Tupanvirus altamarinense</taxon>
    </lineage>
</organism>
<dbReference type="GeneID" id="80517907"/>
<dbReference type="GO" id="GO:0005975">
    <property type="term" value="P:carbohydrate metabolic process"/>
    <property type="evidence" value="ECO:0007669"/>
    <property type="project" value="InterPro"/>
</dbReference>
<dbReference type="GO" id="GO:0016810">
    <property type="term" value="F:hydrolase activity, acting on carbon-nitrogen (but not peptide) bonds"/>
    <property type="evidence" value="ECO:0007669"/>
    <property type="project" value="InterPro"/>
</dbReference>
<keyword evidence="1" id="KW-0812">Transmembrane</keyword>
<reference evidence="3" key="1">
    <citation type="submission" date="2017-06" db="EMBL/GenBank/DDBJ databases">
        <authorList>
            <person name="Assis F.L."/>
            <person name="Abrahao J.S."/>
            <person name="Silva L."/>
            <person name="Khalil J.B."/>
            <person name="Rodrigues R."/>
            <person name="Silva L.S."/>
            <person name="Boratto P."/>
            <person name="Andrade M."/>
            <person name="Kroon E.G."/>
            <person name="Ribeiro B."/>
            <person name="Bergier I."/>
            <person name="Seligmann H."/>
            <person name="Ghigo E."/>
            <person name="Colson P."/>
            <person name="Levasseur A."/>
            <person name="Raoult D."/>
            <person name="Scola B.L."/>
        </authorList>
    </citation>
    <scope>NUCLEOTIDE SEQUENCE</scope>
    <source>
        <strain evidence="3">Deep ocean</strain>
    </source>
</reference>
<protein>
    <recommendedName>
        <fullName evidence="2">NodB homology domain-containing protein</fullName>
    </recommendedName>
</protein>
<keyword evidence="1" id="KW-0472">Membrane</keyword>
<reference evidence="3" key="2">
    <citation type="journal article" date="2018" name="Nat. Commun.">
        <title>Tailed giant Tupanvirus possesses the most complete translational apparatus of the known virosphere.</title>
        <authorList>
            <person name="Abrahao J."/>
            <person name="Silva L."/>
            <person name="Silva L.S."/>
            <person name="Khalil J.Y.B."/>
            <person name="Rodrigues R."/>
            <person name="Arantes T."/>
            <person name="Assis F."/>
            <person name="Boratto P."/>
            <person name="Andrade M."/>
            <person name="Kroon E.G."/>
            <person name="Ribeiro B."/>
            <person name="Bergier I."/>
            <person name="Seligmann H."/>
            <person name="Ghigo E."/>
            <person name="Colson P."/>
            <person name="Levasseur A."/>
            <person name="Kroemer G."/>
            <person name="Raoult D."/>
            <person name="La Scola B."/>
        </authorList>
    </citation>
    <scope>NUCLEOTIDE SEQUENCE [LARGE SCALE GENOMIC DNA]</scope>
    <source>
        <strain evidence="3">Deep ocean</strain>
    </source>
</reference>
<dbReference type="InterPro" id="IPR011330">
    <property type="entry name" value="Glyco_hydro/deAcase_b/a-brl"/>
</dbReference>
<evidence type="ECO:0000313" key="3">
    <source>
        <dbReference type="EMBL" id="QKU34579.1"/>
    </source>
</evidence>
<evidence type="ECO:0000256" key="1">
    <source>
        <dbReference type="SAM" id="Phobius"/>
    </source>
</evidence>
<dbReference type="KEGG" id="vg:80517907"/>
<evidence type="ECO:0000259" key="2">
    <source>
        <dbReference type="PROSITE" id="PS51677"/>
    </source>
</evidence>
<dbReference type="PANTHER" id="PTHR10587:SF137">
    <property type="entry name" value="4-DEOXY-4-FORMAMIDO-L-ARABINOSE-PHOSPHOUNDECAPRENOL DEFORMYLASE ARND-RELATED"/>
    <property type="match status" value="1"/>
</dbReference>
<dbReference type="Gene3D" id="3.20.20.370">
    <property type="entry name" value="Glycoside hydrolase/deacetylase"/>
    <property type="match status" value="1"/>
</dbReference>
<dbReference type="InterPro" id="IPR002509">
    <property type="entry name" value="NODB_dom"/>
</dbReference>
<proteinExistence type="predicted"/>
<name>A0A6N1NHI2_9VIRU</name>
<dbReference type="PROSITE" id="PS51677">
    <property type="entry name" value="NODB"/>
    <property type="match status" value="1"/>
</dbReference>
<sequence length="250" mass="28925">MSFLLFLILPITIIYWFKLITFRTIIAIIYIVYYLPKSVVIELLELFFPKIITRNTASRFIALTFDDVPYGSHREIIQILNENNMKGTFFIISSDVNETNIDSLITAVRNGHQLANHGKTNSMHFLKNSEDLKEEIVHCDTLIKEIYHKAGVTLPNKMFYRPGCGVFGPSMFRIVDNLGYKLALGSVYPNDPLVRIPCINYYHLINHIESGDVVILHDRPWTAETLTKLIQWMNRNDLVSVTMDDLFESY</sequence>
<feature type="domain" description="NodB homology" evidence="2">
    <location>
        <begin position="59"/>
        <end position="250"/>
    </location>
</feature>
<dbReference type="PANTHER" id="PTHR10587">
    <property type="entry name" value="GLYCOSYL TRANSFERASE-RELATED"/>
    <property type="match status" value="1"/>
</dbReference>
<dbReference type="Pfam" id="PF01522">
    <property type="entry name" value="Polysacc_deac_1"/>
    <property type="match status" value="1"/>
</dbReference>
<feature type="transmembrane region" description="Helical" evidence="1">
    <location>
        <begin position="6"/>
        <end position="35"/>
    </location>
</feature>
<dbReference type="RefSeq" id="YP_010781216.1">
    <property type="nucleotide sequence ID" value="NC_075038.1"/>
</dbReference>